<feature type="domain" description="Teneurin-like YD-shell" evidence="3">
    <location>
        <begin position="3"/>
        <end position="214"/>
    </location>
</feature>
<evidence type="ECO:0000313" key="4">
    <source>
        <dbReference type="EMBL" id="NEZ61838.1"/>
    </source>
</evidence>
<evidence type="ECO:0000256" key="1">
    <source>
        <dbReference type="ARBA" id="ARBA00022737"/>
    </source>
</evidence>
<reference evidence="4 5" key="1">
    <citation type="journal article" date="2020" name="Microb. Ecol.">
        <title>Ecogenomics of the Marine Benthic Filamentous Cyanobacterium Adonisia.</title>
        <authorList>
            <person name="Walter J.M."/>
            <person name="Coutinho F.H."/>
            <person name="Leomil L."/>
            <person name="Hargreaves P.I."/>
            <person name="Campeao M.E."/>
            <person name="Vieira V.V."/>
            <person name="Silva B.S."/>
            <person name="Fistarol G.O."/>
            <person name="Salomon P.S."/>
            <person name="Sawabe T."/>
            <person name="Mino S."/>
            <person name="Hosokawa M."/>
            <person name="Miyashita H."/>
            <person name="Maruyama F."/>
            <person name="van Verk M.C."/>
            <person name="Dutilh B.E."/>
            <person name="Thompson C.C."/>
            <person name="Thompson F.L."/>
        </authorList>
    </citation>
    <scope>NUCLEOTIDE SEQUENCE [LARGE SCALE GENOMIC DNA]</scope>
    <source>
        <strain evidence="4 5">CCMR0082</strain>
    </source>
</reference>
<dbReference type="PANTHER" id="PTHR32305">
    <property type="match status" value="1"/>
</dbReference>
<dbReference type="PANTHER" id="PTHR32305:SF15">
    <property type="entry name" value="PROTEIN RHSA-RELATED"/>
    <property type="match status" value="1"/>
</dbReference>
<evidence type="ECO:0000256" key="2">
    <source>
        <dbReference type="SAM" id="MobiDB-lite"/>
    </source>
</evidence>
<dbReference type="AlphaFoldDB" id="A0A6M0S040"/>
<dbReference type="NCBIfam" id="TIGR03696">
    <property type="entry name" value="Rhs_assc_core"/>
    <property type="match status" value="1"/>
</dbReference>
<sequence length="468" mass="52631">MFNYEYDNEGDRIRRTRISDGTVTTYEWDHRQRLVAVSEGDGVTVTQRVTYTYDAFDRRLSQSVDSDGDGPAAATTEHFIYDGDHIALVFDEAGNQTHRYLHGPNVDQILAEETANGDVRWALTDHQGSVRDVIDNQGTVLNHITYNSFGQVTSETNPDIDFRFGYTGRELDEATGLMYYRARYYDPAVGTFVSEDPLGFDAGDANLYRYVFNSPTNFTDPSGLFVPPPKPAAPSYRPISPAKPVTTPTGYPIYNPTAPLGSPSNPFVFPPLDLPSTPQTAEEFINRTRRQLGISAPSFGEQLLSAYPFRRNENQLSVDPEANMCLAYFGSNYDDDDDDTVTVYRVESEANQRVEIGPDGRVAIIGNDNATLFLNFGQLQRALELRNRRLVQFPNNPTEIKAFEVPEDYLNDIRSRAVPERLAKKNRRNRSKPIVVDRGAPDQYGLRTPQEINKLRRQIIQGTGGIIE</sequence>
<feature type="region of interest" description="Disordered" evidence="2">
    <location>
        <begin position="423"/>
        <end position="442"/>
    </location>
</feature>
<dbReference type="Pfam" id="PF25023">
    <property type="entry name" value="TEN_YD-shell"/>
    <property type="match status" value="1"/>
</dbReference>
<comment type="caution">
    <text evidence="4">The sequence shown here is derived from an EMBL/GenBank/DDBJ whole genome shotgun (WGS) entry which is preliminary data.</text>
</comment>
<dbReference type="Proteomes" id="UP000473574">
    <property type="component" value="Unassembled WGS sequence"/>
</dbReference>
<accession>A0A6M0S040</accession>
<evidence type="ECO:0000313" key="5">
    <source>
        <dbReference type="Proteomes" id="UP000473574"/>
    </source>
</evidence>
<proteinExistence type="predicted"/>
<name>A0A6M0S040_9CYAN</name>
<organism evidence="4 5">
    <name type="scientific">Adonisia turfae CCMR0082</name>
    <dbReference type="NCBI Taxonomy" id="2304604"/>
    <lineage>
        <taxon>Bacteria</taxon>
        <taxon>Bacillati</taxon>
        <taxon>Cyanobacteriota</taxon>
        <taxon>Adonisia</taxon>
        <taxon>Adonisia turfae</taxon>
    </lineage>
</organism>
<dbReference type="InterPro" id="IPR050708">
    <property type="entry name" value="T6SS_VgrG/RHS"/>
</dbReference>
<dbReference type="InterPro" id="IPR022385">
    <property type="entry name" value="Rhs_assc_core"/>
</dbReference>
<protein>
    <recommendedName>
        <fullName evidence="3">Teneurin-like YD-shell domain-containing protein</fullName>
    </recommendedName>
</protein>
<dbReference type="InterPro" id="IPR056823">
    <property type="entry name" value="TEN-like_YD-shell"/>
</dbReference>
<keyword evidence="1" id="KW-0677">Repeat</keyword>
<dbReference type="Gene3D" id="2.180.10.10">
    <property type="entry name" value="RHS repeat-associated core"/>
    <property type="match status" value="1"/>
</dbReference>
<dbReference type="RefSeq" id="WP_163659826.1">
    <property type="nucleotide sequence ID" value="NZ_QZCE01000001.1"/>
</dbReference>
<dbReference type="EMBL" id="QZCE01000001">
    <property type="protein sequence ID" value="NEZ61838.1"/>
    <property type="molecule type" value="Genomic_DNA"/>
</dbReference>
<gene>
    <name evidence="4" type="ORF">D0962_03455</name>
</gene>
<evidence type="ECO:0000259" key="3">
    <source>
        <dbReference type="Pfam" id="PF25023"/>
    </source>
</evidence>